<evidence type="ECO:0000256" key="1">
    <source>
        <dbReference type="SAM" id="MobiDB-lite"/>
    </source>
</evidence>
<gene>
    <name evidence="2" type="ORF">TanjilG_28268</name>
</gene>
<feature type="compositionally biased region" description="Polar residues" evidence="1">
    <location>
        <begin position="36"/>
        <end position="52"/>
    </location>
</feature>
<reference evidence="2 3" key="1">
    <citation type="journal article" date="2017" name="Plant Biotechnol. J.">
        <title>A comprehensive draft genome sequence for lupin (Lupinus angustifolius), an emerging health food: insights into plant-microbe interactions and legume evolution.</title>
        <authorList>
            <person name="Hane J.K."/>
            <person name="Ming Y."/>
            <person name="Kamphuis L.G."/>
            <person name="Nelson M.N."/>
            <person name="Garg G."/>
            <person name="Atkins C.A."/>
            <person name="Bayer P.E."/>
            <person name="Bravo A."/>
            <person name="Bringans S."/>
            <person name="Cannon S."/>
            <person name="Edwards D."/>
            <person name="Foley R."/>
            <person name="Gao L.L."/>
            <person name="Harrison M.J."/>
            <person name="Huang W."/>
            <person name="Hurgobin B."/>
            <person name="Li S."/>
            <person name="Liu C.W."/>
            <person name="McGrath A."/>
            <person name="Morahan G."/>
            <person name="Murray J."/>
            <person name="Weller J."/>
            <person name="Jian J."/>
            <person name="Singh K.B."/>
        </authorList>
    </citation>
    <scope>NUCLEOTIDE SEQUENCE [LARGE SCALE GENOMIC DNA]</scope>
    <source>
        <strain evidence="3">cv. Tanjil</strain>
        <tissue evidence="2">Whole plant</tissue>
    </source>
</reference>
<dbReference type="EMBL" id="KV862436">
    <property type="protein sequence ID" value="OIV89088.1"/>
    <property type="molecule type" value="Genomic_DNA"/>
</dbReference>
<dbReference type="Proteomes" id="UP000188354">
    <property type="component" value="Unassembled WGS sequence"/>
</dbReference>
<dbReference type="Gramene" id="OIV89088">
    <property type="protein sequence ID" value="OIV89088"/>
    <property type="gene ID" value="TanjilG_28268"/>
</dbReference>
<protein>
    <submittedName>
        <fullName evidence="2">Uncharacterized protein</fullName>
    </submittedName>
</protein>
<organism evidence="2 3">
    <name type="scientific">Lupinus angustifolius</name>
    <name type="common">Narrow-leaved blue lupine</name>
    <dbReference type="NCBI Taxonomy" id="3871"/>
    <lineage>
        <taxon>Eukaryota</taxon>
        <taxon>Viridiplantae</taxon>
        <taxon>Streptophyta</taxon>
        <taxon>Embryophyta</taxon>
        <taxon>Tracheophyta</taxon>
        <taxon>Spermatophyta</taxon>
        <taxon>Magnoliopsida</taxon>
        <taxon>eudicotyledons</taxon>
        <taxon>Gunneridae</taxon>
        <taxon>Pentapetalae</taxon>
        <taxon>rosids</taxon>
        <taxon>fabids</taxon>
        <taxon>Fabales</taxon>
        <taxon>Fabaceae</taxon>
        <taxon>Papilionoideae</taxon>
        <taxon>50 kb inversion clade</taxon>
        <taxon>genistoids sensu lato</taxon>
        <taxon>core genistoids</taxon>
        <taxon>Genisteae</taxon>
        <taxon>Lupinus</taxon>
    </lineage>
</organism>
<dbReference type="AlphaFoldDB" id="A0A1J7GGB0"/>
<proteinExistence type="predicted"/>
<evidence type="ECO:0000313" key="2">
    <source>
        <dbReference type="EMBL" id="OIV89088.1"/>
    </source>
</evidence>
<accession>A0A1J7GGB0</accession>
<feature type="region of interest" description="Disordered" evidence="1">
    <location>
        <begin position="27"/>
        <end position="52"/>
    </location>
</feature>
<keyword evidence="3" id="KW-1185">Reference proteome</keyword>
<evidence type="ECO:0000313" key="3">
    <source>
        <dbReference type="Proteomes" id="UP000188354"/>
    </source>
</evidence>
<name>A0A1J7GGB0_LUPAN</name>
<sequence>MALKSIINATYVSNHCKERGVASIKAELRRRKGEEGQSSDTQDQSMPSQFNDPNFAAYTVRIMQGTML</sequence>